<dbReference type="GO" id="GO:0019239">
    <property type="term" value="F:deaminase activity"/>
    <property type="evidence" value="ECO:0007669"/>
    <property type="project" value="InterPro"/>
</dbReference>
<sequence length="352" mass="37845">MSSHPNPVPEAPAAVEALIRDLPKAELHVHLEGSMPAETLFELAGRHEVATVPATLDELRSWYAFTDFAHFIEVYLASVETLREEEDFALLTSAVAERLAAQNVRYAELHISLYTHLMRGVPARVVFDGVEAARREAERDHGIRLRWIPDFPTDFGPQSAEQTLAAVLADAPPATVGFGVGGTGSTLVPYADVFGRARAAGLASLPHAGEHGGPERVVEALDLLAAERIGHGIDSMHDKDLVARLVDEQVPVDVSPTSNVCTRAVDRIGEHPLPAMLDAGLLVTLNTDDPTMFGTDLVNEYRTAHHIGLSPADLVRLAANGVRASYLGAAHRHALLSEIAQVAERHGVSVPV</sequence>
<keyword evidence="8" id="KW-1185">Reference proteome</keyword>
<dbReference type="SUPFAM" id="SSF51556">
    <property type="entry name" value="Metallo-dependent hydrolases"/>
    <property type="match status" value="1"/>
</dbReference>
<keyword evidence="4" id="KW-0378">Hydrolase</keyword>
<dbReference type="OrthoDB" id="105475at2"/>
<dbReference type="Pfam" id="PF00962">
    <property type="entry name" value="A_deaminase"/>
    <property type="match status" value="1"/>
</dbReference>
<dbReference type="InterPro" id="IPR032466">
    <property type="entry name" value="Metal_Hydrolase"/>
</dbReference>
<dbReference type="GO" id="GO:0016814">
    <property type="term" value="F:hydrolase activity, acting on carbon-nitrogen (but not peptide) bonds, in cyclic amidines"/>
    <property type="evidence" value="ECO:0007669"/>
    <property type="project" value="UniProtKB-ARBA"/>
</dbReference>
<evidence type="ECO:0000256" key="4">
    <source>
        <dbReference type="ARBA" id="ARBA00022801"/>
    </source>
</evidence>
<evidence type="ECO:0000256" key="5">
    <source>
        <dbReference type="ARBA" id="ARBA00022833"/>
    </source>
</evidence>
<dbReference type="InterPro" id="IPR006330">
    <property type="entry name" value="Ado/ade_deaminase"/>
</dbReference>
<dbReference type="Proteomes" id="UP000184452">
    <property type="component" value="Unassembled WGS sequence"/>
</dbReference>
<dbReference type="NCBIfam" id="TIGR01430">
    <property type="entry name" value="aden_deam"/>
    <property type="match status" value="1"/>
</dbReference>
<evidence type="ECO:0000259" key="6">
    <source>
        <dbReference type="Pfam" id="PF00962"/>
    </source>
</evidence>
<dbReference type="PANTHER" id="PTHR43114:SF6">
    <property type="entry name" value="ADENINE DEAMINASE"/>
    <property type="match status" value="1"/>
</dbReference>
<name>A0A1M6W8A4_9ACTN</name>
<evidence type="ECO:0000256" key="2">
    <source>
        <dbReference type="ARBA" id="ARBA00006676"/>
    </source>
</evidence>
<dbReference type="EMBL" id="FQZK01000041">
    <property type="protein sequence ID" value="SHK89983.1"/>
    <property type="molecule type" value="Genomic_DNA"/>
</dbReference>
<protein>
    <submittedName>
        <fullName evidence="7">Aminodeoxyfutalosine deaminase</fullName>
    </submittedName>
</protein>
<dbReference type="GO" id="GO:0046872">
    <property type="term" value="F:metal ion binding"/>
    <property type="evidence" value="ECO:0007669"/>
    <property type="project" value="UniProtKB-KW"/>
</dbReference>
<dbReference type="PANTHER" id="PTHR43114">
    <property type="entry name" value="ADENINE DEAMINASE"/>
    <property type="match status" value="1"/>
</dbReference>
<accession>A0A1M6W8A4</accession>
<gene>
    <name evidence="7" type="ORF">SAMN05421803_14112</name>
</gene>
<feature type="domain" description="Adenosine deaminase" evidence="6">
    <location>
        <begin position="23"/>
        <end position="341"/>
    </location>
</feature>
<keyword evidence="5" id="KW-0862">Zinc</keyword>
<reference evidence="7 8" key="1">
    <citation type="submission" date="2016-11" db="EMBL/GenBank/DDBJ databases">
        <authorList>
            <person name="Jaros S."/>
            <person name="Januszkiewicz K."/>
            <person name="Wedrychowicz H."/>
        </authorList>
    </citation>
    <scope>NUCLEOTIDE SEQUENCE [LARGE SCALE GENOMIC DNA]</scope>
    <source>
        <strain evidence="7 8">CGMCC 4.5723</strain>
    </source>
</reference>
<organism evidence="7 8">
    <name type="scientific">Nocardiopsis flavescens</name>
    <dbReference type="NCBI Taxonomy" id="758803"/>
    <lineage>
        <taxon>Bacteria</taxon>
        <taxon>Bacillati</taxon>
        <taxon>Actinomycetota</taxon>
        <taxon>Actinomycetes</taxon>
        <taxon>Streptosporangiales</taxon>
        <taxon>Nocardiopsidaceae</taxon>
        <taxon>Nocardiopsis</taxon>
    </lineage>
</organism>
<evidence type="ECO:0000313" key="8">
    <source>
        <dbReference type="Proteomes" id="UP000184452"/>
    </source>
</evidence>
<dbReference type="Gene3D" id="3.20.20.140">
    <property type="entry name" value="Metal-dependent hydrolases"/>
    <property type="match status" value="1"/>
</dbReference>
<dbReference type="RefSeq" id="WP_073384298.1">
    <property type="nucleotide sequence ID" value="NZ_FQZK01000041.1"/>
</dbReference>
<keyword evidence="3" id="KW-0479">Metal-binding</keyword>
<proteinExistence type="inferred from homology"/>
<evidence type="ECO:0000256" key="1">
    <source>
        <dbReference type="ARBA" id="ARBA00001947"/>
    </source>
</evidence>
<comment type="similarity">
    <text evidence="2">Belongs to the metallo-dependent hydrolases superfamily. Adenosine and AMP deaminases family.</text>
</comment>
<dbReference type="STRING" id="758803.SAMN05421803_14112"/>
<evidence type="ECO:0000313" key="7">
    <source>
        <dbReference type="EMBL" id="SHK89983.1"/>
    </source>
</evidence>
<dbReference type="InterPro" id="IPR001365">
    <property type="entry name" value="A_deaminase_dom"/>
</dbReference>
<evidence type="ECO:0000256" key="3">
    <source>
        <dbReference type="ARBA" id="ARBA00022723"/>
    </source>
</evidence>
<dbReference type="AlphaFoldDB" id="A0A1M6W8A4"/>
<comment type="cofactor">
    <cofactor evidence="1">
        <name>Zn(2+)</name>
        <dbReference type="ChEBI" id="CHEBI:29105"/>
    </cofactor>
</comment>